<dbReference type="NCBIfam" id="NF005508">
    <property type="entry name" value="PRK07121.1-1"/>
    <property type="match status" value="1"/>
</dbReference>
<keyword evidence="3" id="KW-0274">FAD</keyword>
<dbReference type="InterPro" id="IPR027477">
    <property type="entry name" value="Succ_DH/fumarate_Rdtase_cat_sf"/>
</dbReference>
<dbReference type="InterPro" id="IPR003953">
    <property type="entry name" value="FAD-dep_OxRdtase_2_FAD-bd"/>
</dbReference>
<evidence type="ECO:0000256" key="1">
    <source>
        <dbReference type="ARBA" id="ARBA00001974"/>
    </source>
</evidence>
<dbReference type="EMBL" id="BAAAYN010000024">
    <property type="protein sequence ID" value="GAA3389317.1"/>
    <property type="molecule type" value="Genomic_DNA"/>
</dbReference>
<keyword evidence="7" id="KW-1185">Reference proteome</keyword>
<name>A0ABP6T0H6_9ACTN</name>
<dbReference type="NCBIfam" id="NF005510">
    <property type="entry name" value="PRK07121.1-3"/>
    <property type="match status" value="1"/>
</dbReference>
<gene>
    <name evidence="6" type="ORF">GCM10020369_38980</name>
</gene>
<evidence type="ECO:0000313" key="7">
    <source>
        <dbReference type="Proteomes" id="UP001501676"/>
    </source>
</evidence>
<comment type="caution">
    <text evidence="6">The sequence shown here is derived from an EMBL/GenBank/DDBJ whole genome shotgun (WGS) entry which is preliminary data.</text>
</comment>
<feature type="domain" description="FAD-dependent oxidoreductase 2 FAD-binding" evidence="5">
    <location>
        <begin position="20"/>
        <end position="451"/>
    </location>
</feature>
<dbReference type="PANTHER" id="PTHR43400">
    <property type="entry name" value="FUMARATE REDUCTASE"/>
    <property type="match status" value="1"/>
</dbReference>
<dbReference type="SUPFAM" id="SSF56425">
    <property type="entry name" value="Succinate dehydrogenase/fumarate reductase flavoprotein, catalytic domain"/>
    <property type="match status" value="1"/>
</dbReference>
<sequence>MEPVPAVAADEVTDWSDDVDVLVIGAGMAGVSAAIEAATAGARVLVIDRGGRLTCTSAMSGGHFYLGGGTPVQQATGWEDTPAEMAAYLAQMSPECDPEKIRLYAEGSVEHFGWLESLGFEFERSYYPHKAVVQPGTQGLMFTGNEKCWPFREIARPAPRGHKPPVVGDIGGGSFVVERALNRLAELGVEVRYDTGASALVVRDDTVVGARWRRYADEGVIRARSVVLAAGGFVLNPEMVDAYAPQLGALFTRGMALGNTYDDGLGIRLGESVGGIADHMEGAFFTSPFYPPEETLRGIVVNKLGRRFVSEDVYHSRVAAFVFDQPDQAAYLILDSATMTQPSYKFQPLVDGWDTIEEMERALGMPAGALVATMRAYDTAAATGDDPEFHKAEQYVVPLDQGPWGAYDLTPGACFYSGFSCGGLRVNPDGQLLRAEGSVVAGVYAAGACASNIAVDGRGYASGTQLGEASFFGRRCGRHAARLGQERVLL</sequence>
<keyword evidence="2" id="KW-0285">Flavoprotein</keyword>
<dbReference type="Gene3D" id="3.90.700.10">
    <property type="entry name" value="Succinate dehydrogenase/fumarate reductase flavoprotein, catalytic domain"/>
    <property type="match status" value="1"/>
</dbReference>
<dbReference type="Pfam" id="PF00890">
    <property type="entry name" value="FAD_binding_2"/>
    <property type="match status" value="1"/>
</dbReference>
<dbReference type="SUPFAM" id="SSF51905">
    <property type="entry name" value="FAD/NAD(P)-binding domain"/>
    <property type="match status" value="1"/>
</dbReference>
<accession>A0ABP6T0H6</accession>
<comment type="cofactor">
    <cofactor evidence="1">
        <name>FAD</name>
        <dbReference type="ChEBI" id="CHEBI:57692"/>
    </cofactor>
</comment>
<reference evidence="7" key="1">
    <citation type="journal article" date="2019" name="Int. J. Syst. Evol. Microbiol.">
        <title>The Global Catalogue of Microorganisms (GCM) 10K type strain sequencing project: providing services to taxonomists for standard genome sequencing and annotation.</title>
        <authorList>
            <consortium name="The Broad Institute Genomics Platform"/>
            <consortium name="The Broad Institute Genome Sequencing Center for Infectious Disease"/>
            <person name="Wu L."/>
            <person name="Ma J."/>
        </authorList>
    </citation>
    <scope>NUCLEOTIDE SEQUENCE [LARGE SCALE GENOMIC DNA]</scope>
    <source>
        <strain evidence="7">JCM 9458</strain>
    </source>
</reference>
<organism evidence="6 7">
    <name type="scientific">Cryptosporangium minutisporangium</name>
    <dbReference type="NCBI Taxonomy" id="113569"/>
    <lineage>
        <taxon>Bacteria</taxon>
        <taxon>Bacillati</taxon>
        <taxon>Actinomycetota</taxon>
        <taxon>Actinomycetes</taxon>
        <taxon>Cryptosporangiales</taxon>
        <taxon>Cryptosporangiaceae</taxon>
        <taxon>Cryptosporangium</taxon>
    </lineage>
</organism>
<dbReference type="PRINTS" id="PR00411">
    <property type="entry name" value="PNDRDTASEI"/>
</dbReference>
<protein>
    <submittedName>
        <fullName evidence="6">FAD-binding protein</fullName>
    </submittedName>
</protein>
<dbReference type="InterPro" id="IPR050315">
    <property type="entry name" value="FAD-oxidoreductase_2"/>
</dbReference>
<evidence type="ECO:0000259" key="5">
    <source>
        <dbReference type="Pfam" id="PF00890"/>
    </source>
</evidence>
<evidence type="ECO:0000256" key="3">
    <source>
        <dbReference type="ARBA" id="ARBA00022827"/>
    </source>
</evidence>
<evidence type="ECO:0000313" key="6">
    <source>
        <dbReference type="EMBL" id="GAA3389317.1"/>
    </source>
</evidence>
<dbReference type="InterPro" id="IPR036188">
    <property type="entry name" value="FAD/NAD-bd_sf"/>
</dbReference>
<dbReference type="PANTHER" id="PTHR43400:SF10">
    <property type="entry name" value="3-OXOSTEROID 1-DEHYDROGENASE"/>
    <property type="match status" value="1"/>
</dbReference>
<dbReference type="Proteomes" id="UP001501676">
    <property type="component" value="Unassembled WGS sequence"/>
</dbReference>
<dbReference type="Gene3D" id="3.50.50.60">
    <property type="entry name" value="FAD/NAD(P)-binding domain"/>
    <property type="match status" value="1"/>
</dbReference>
<keyword evidence="4" id="KW-0560">Oxidoreductase</keyword>
<dbReference type="PRINTS" id="PR00368">
    <property type="entry name" value="FADPNR"/>
</dbReference>
<evidence type="ECO:0000256" key="4">
    <source>
        <dbReference type="ARBA" id="ARBA00023002"/>
    </source>
</evidence>
<proteinExistence type="predicted"/>
<evidence type="ECO:0000256" key="2">
    <source>
        <dbReference type="ARBA" id="ARBA00022630"/>
    </source>
</evidence>